<protein>
    <recommendedName>
        <fullName evidence="3">Expansin-like EG45 domain-containing protein</fullName>
    </recommendedName>
</protein>
<dbReference type="InterPro" id="IPR007112">
    <property type="entry name" value="Expansin/allergen_DPBB_dom"/>
</dbReference>
<dbReference type="InterPro" id="IPR051477">
    <property type="entry name" value="Expansin_CellWall"/>
</dbReference>
<dbReference type="PANTHER" id="PTHR31836:SF21">
    <property type="entry name" value="EXPANSIN-LIKE PROTEIN 7"/>
    <property type="match status" value="1"/>
</dbReference>
<feature type="domain" description="Expansin-like EG45" evidence="3">
    <location>
        <begin position="56"/>
        <end position="147"/>
    </location>
</feature>
<dbReference type="VEuPathDB" id="FungiDB:BTJ68_11876"/>
<accession>A0A1Z5SU86</accession>
<dbReference type="InParanoid" id="A0A1Z5SU86"/>
<dbReference type="PANTHER" id="PTHR31836">
    <property type="match status" value="1"/>
</dbReference>
<dbReference type="OrthoDB" id="406505at2759"/>
<dbReference type="CDD" id="cd22271">
    <property type="entry name" value="DPBB_EXP_N-like"/>
    <property type="match status" value="1"/>
</dbReference>
<comment type="caution">
    <text evidence="4">The sequence shown here is derived from an EMBL/GenBank/DDBJ whole genome shotgun (WGS) entry which is preliminary data.</text>
</comment>
<gene>
    <name evidence="4" type="ORF">BTJ68_11876</name>
</gene>
<reference evidence="4 5" key="1">
    <citation type="submission" date="2017-01" db="EMBL/GenBank/DDBJ databases">
        <title>The recent genome duplication of the halophilic yeast Hortaea werneckii: insights from long-read sequencing.</title>
        <authorList>
            <person name="Sinha S."/>
            <person name="Flibotte S."/>
            <person name="Neira M."/>
            <person name="Lenassi M."/>
            <person name="Gostincar C."/>
            <person name="Stajich J.E."/>
            <person name="Nislow C.E."/>
        </authorList>
    </citation>
    <scope>NUCLEOTIDE SEQUENCE [LARGE SCALE GENOMIC DNA]</scope>
    <source>
        <strain evidence="4 5">EXF-2000</strain>
    </source>
</reference>
<organism evidence="4 5">
    <name type="scientific">Hortaea werneckii EXF-2000</name>
    <dbReference type="NCBI Taxonomy" id="1157616"/>
    <lineage>
        <taxon>Eukaryota</taxon>
        <taxon>Fungi</taxon>
        <taxon>Dikarya</taxon>
        <taxon>Ascomycota</taxon>
        <taxon>Pezizomycotina</taxon>
        <taxon>Dothideomycetes</taxon>
        <taxon>Dothideomycetidae</taxon>
        <taxon>Mycosphaerellales</taxon>
        <taxon>Teratosphaeriaceae</taxon>
        <taxon>Hortaea</taxon>
    </lineage>
</organism>
<dbReference type="Proteomes" id="UP000194280">
    <property type="component" value="Unassembled WGS sequence"/>
</dbReference>
<evidence type="ECO:0000313" key="4">
    <source>
        <dbReference type="EMBL" id="OTA24372.1"/>
    </source>
</evidence>
<sequence length="241" mass="26273">MAFARIAMQSMLFAGIALAAITPAMHVDDTSLSRRMTSGDGTWYGKDCGEEDCWQDGACAFTDYTLPASIAGSTCVSEQIWNSSYNCGGCVSITYQGKKKTAMITNKTGGDAQHLDMSPDMFSQLADKSLGEIDIEWEFVPCPFTDPLWIKMHGGASQYWFAATVENARRRTAKMEVSADGGETWQETVRDTNNFFKLPGNGGTGTETALIRVTSHTGTQVEVKEVDMTSCKKTVAQDNYA</sequence>
<feature type="chain" id="PRO_5012012414" description="Expansin-like EG45 domain-containing protein" evidence="2">
    <location>
        <begin position="20"/>
        <end position="241"/>
    </location>
</feature>
<proteinExistence type="predicted"/>
<dbReference type="SUPFAM" id="SSF50685">
    <property type="entry name" value="Barwin-like endoglucanases"/>
    <property type="match status" value="1"/>
</dbReference>
<dbReference type="EMBL" id="MUNK01000247">
    <property type="protein sequence ID" value="OTA24372.1"/>
    <property type="molecule type" value="Genomic_DNA"/>
</dbReference>
<evidence type="ECO:0000256" key="2">
    <source>
        <dbReference type="SAM" id="SignalP"/>
    </source>
</evidence>
<dbReference type="InterPro" id="IPR036908">
    <property type="entry name" value="RlpA-like_sf"/>
</dbReference>
<keyword evidence="1 2" id="KW-0732">Signal</keyword>
<keyword evidence="5" id="KW-1185">Reference proteome</keyword>
<dbReference type="PROSITE" id="PS50842">
    <property type="entry name" value="EXPANSIN_EG45"/>
    <property type="match status" value="1"/>
</dbReference>
<dbReference type="Gene3D" id="2.60.40.760">
    <property type="entry name" value="Expansin, cellulose-binding-like domain"/>
    <property type="match status" value="1"/>
</dbReference>
<evidence type="ECO:0000256" key="1">
    <source>
        <dbReference type="ARBA" id="ARBA00022729"/>
    </source>
</evidence>
<dbReference type="Gene3D" id="2.40.40.10">
    <property type="entry name" value="RlpA-like domain"/>
    <property type="match status" value="1"/>
</dbReference>
<dbReference type="AlphaFoldDB" id="A0A1Z5SU86"/>
<feature type="signal peptide" evidence="2">
    <location>
        <begin position="1"/>
        <end position="19"/>
    </location>
</feature>
<evidence type="ECO:0000259" key="3">
    <source>
        <dbReference type="PROSITE" id="PS50842"/>
    </source>
</evidence>
<dbReference type="STRING" id="1157616.A0A1Z5SU86"/>
<evidence type="ECO:0000313" key="5">
    <source>
        <dbReference type="Proteomes" id="UP000194280"/>
    </source>
</evidence>
<dbReference type="InterPro" id="IPR036749">
    <property type="entry name" value="Expansin_CBD_sf"/>
</dbReference>
<name>A0A1Z5SU86_HORWE</name>